<dbReference type="PROSITE" id="PS50977">
    <property type="entry name" value="HTH_TETR_2"/>
    <property type="match status" value="1"/>
</dbReference>
<dbReference type="InterPro" id="IPR009057">
    <property type="entry name" value="Homeodomain-like_sf"/>
</dbReference>
<reference evidence="6 7" key="1">
    <citation type="submission" date="2018-10" db="EMBL/GenBank/DDBJ databases">
        <title>Notoacmeibacter sp. M2BS9Y-3-1, whole genome shotgun sequence.</title>
        <authorList>
            <person name="Tuo L."/>
        </authorList>
    </citation>
    <scope>NUCLEOTIDE SEQUENCE [LARGE SCALE GENOMIC DNA]</scope>
    <source>
        <strain evidence="6 7">M2BS9Y-3-1</strain>
    </source>
</reference>
<proteinExistence type="predicted"/>
<keyword evidence="1" id="KW-0805">Transcription regulation</keyword>
<dbReference type="Gene3D" id="1.10.357.10">
    <property type="entry name" value="Tetracycline Repressor, domain 2"/>
    <property type="match status" value="1"/>
</dbReference>
<dbReference type="PANTHER" id="PTHR30055">
    <property type="entry name" value="HTH-TYPE TRANSCRIPTIONAL REGULATOR RUTR"/>
    <property type="match status" value="1"/>
</dbReference>
<protein>
    <submittedName>
        <fullName evidence="6">TetR/AcrR family transcriptional regulator</fullName>
    </submittedName>
</protein>
<keyword evidence="7" id="KW-1185">Reference proteome</keyword>
<evidence type="ECO:0000256" key="3">
    <source>
        <dbReference type="ARBA" id="ARBA00023163"/>
    </source>
</evidence>
<accession>A0A3L7JCL0</accession>
<keyword evidence="2 4" id="KW-0238">DNA-binding</keyword>
<keyword evidence="3" id="KW-0804">Transcription</keyword>
<dbReference type="PRINTS" id="PR00455">
    <property type="entry name" value="HTHTETR"/>
</dbReference>
<evidence type="ECO:0000313" key="7">
    <source>
        <dbReference type="Proteomes" id="UP000281094"/>
    </source>
</evidence>
<evidence type="ECO:0000256" key="1">
    <source>
        <dbReference type="ARBA" id="ARBA00023015"/>
    </source>
</evidence>
<feature type="DNA-binding region" description="H-T-H motif" evidence="4">
    <location>
        <begin position="33"/>
        <end position="52"/>
    </location>
</feature>
<evidence type="ECO:0000313" key="6">
    <source>
        <dbReference type="EMBL" id="RLQ88403.1"/>
    </source>
</evidence>
<dbReference type="Proteomes" id="UP000281094">
    <property type="component" value="Unassembled WGS sequence"/>
</dbReference>
<dbReference type="RefSeq" id="WP_121645371.1">
    <property type="nucleotide sequence ID" value="NZ_RCWN01000001.1"/>
</dbReference>
<dbReference type="InterPro" id="IPR041490">
    <property type="entry name" value="KstR2_TetR_C"/>
</dbReference>
<dbReference type="FunFam" id="1.10.10.60:FF:000141">
    <property type="entry name" value="TetR family transcriptional regulator"/>
    <property type="match status" value="1"/>
</dbReference>
<feature type="domain" description="HTH tetR-type" evidence="5">
    <location>
        <begin position="10"/>
        <end position="70"/>
    </location>
</feature>
<gene>
    <name evidence="6" type="ORF">D8780_09495</name>
</gene>
<evidence type="ECO:0000256" key="4">
    <source>
        <dbReference type="PROSITE-ProRule" id="PRU00335"/>
    </source>
</evidence>
<dbReference type="Gene3D" id="1.10.10.60">
    <property type="entry name" value="Homeodomain-like"/>
    <property type="match status" value="1"/>
</dbReference>
<dbReference type="InterPro" id="IPR001647">
    <property type="entry name" value="HTH_TetR"/>
</dbReference>
<name>A0A3L7JCL0_9HYPH</name>
<dbReference type="GO" id="GO:0000976">
    <property type="term" value="F:transcription cis-regulatory region binding"/>
    <property type="evidence" value="ECO:0007669"/>
    <property type="project" value="TreeGrafter"/>
</dbReference>
<dbReference type="SUPFAM" id="SSF46689">
    <property type="entry name" value="Homeodomain-like"/>
    <property type="match status" value="1"/>
</dbReference>
<dbReference type="PANTHER" id="PTHR30055:SF226">
    <property type="entry name" value="HTH-TYPE TRANSCRIPTIONAL REGULATOR PKSA"/>
    <property type="match status" value="1"/>
</dbReference>
<dbReference type="GO" id="GO:0003700">
    <property type="term" value="F:DNA-binding transcription factor activity"/>
    <property type="evidence" value="ECO:0007669"/>
    <property type="project" value="TreeGrafter"/>
</dbReference>
<evidence type="ECO:0000256" key="2">
    <source>
        <dbReference type="ARBA" id="ARBA00023125"/>
    </source>
</evidence>
<organism evidence="6 7">
    <name type="scientific">Notoacmeibacter ruber</name>
    <dbReference type="NCBI Taxonomy" id="2670375"/>
    <lineage>
        <taxon>Bacteria</taxon>
        <taxon>Pseudomonadati</taxon>
        <taxon>Pseudomonadota</taxon>
        <taxon>Alphaproteobacteria</taxon>
        <taxon>Hyphomicrobiales</taxon>
        <taxon>Notoacmeibacteraceae</taxon>
        <taxon>Notoacmeibacter</taxon>
    </lineage>
</organism>
<dbReference type="InterPro" id="IPR050109">
    <property type="entry name" value="HTH-type_TetR-like_transc_reg"/>
</dbReference>
<dbReference type="EMBL" id="RCWN01000001">
    <property type="protein sequence ID" value="RLQ88403.1"/>
    <property type="molecule type" value="Genomic_DNA"/>
</dbReference>
<dbReference type="Pfam" id="PF17932">
    <property type="entry name" value="TetR_C_24"/>
    <property type="match status" value="1"/>
</dbReference>
<sequence length="212" mass="23574">MARAKAADHEEKRAAILQTAASIFAENGYDAASMRDLASACGVSKALIYHYYPSKEMLLSDVIGAHLEALLSAIETVPADGDPERRLRMATSAILDNYDEADAEHKLQLNALSRLPEDEQKHLRQLQRQIVTRMEQVVHALAPARLDDEPALLRPLTMSLFGMLNWFYLWKRGGGISKEAYADMVADLFIGGMERAIREESTADTSDKVRNA</sequence>
<dbReference type="Pfam" id="PF00440">
    <property type="entry name" value="TetR_N"/>
    <property type="match status" value="1"/>
</dbReference>
<evidence type="ECO:0000259" key="5">
    <source>
        <dbReference type="PROSITE" id="PS50977"/>
    </source>
</evidence>
<dbReference type="AlphaFoldDB" id="A0A3L7JCL0"/>
<comment type="caution">
    <text evidence="6">The sequence shown here is derived from an EMBL/GenBank/DDBJ whole genome shotgun (WGS) entry which is preliminary data.</text>
</comment>